<dbReference type="InterPro" id="IPR006124">
    <property type="entry name" value="Metalloenzyme"/>
</dbReference>
<evidence type="ECO:0000256" key="2">
    <source>
        <dbReference type="ARBA" id="ARBA00002315"/>
    </source>
</evidence>
<dbReference type="AlphaFoldDB" id="A0A1Y6K3W6"/>
<reference evidence="8" key="1">
    <citation type="submission" date="2017-05" db="EMBL/GenBank/DDBJ databases">
        <authorList>
            <person name="Kirkegaard R."/>
            <person name="Mcilroy J S."/>
        </authorList>
    </citation>
    <scope>NUCLEOTIDE SEQUENCE [LARGE SCALE GENOMIC DNA]</scope>
</reference>
<evidence type="ECO:0000256" key="1">
    <source>
        <dbReference type="ARBA" id="ARBA00000370"/>
    </source>
</evidence>
<dbReference type="GO" id="GO:0046872">
    <property type="term" value="F:metal ion binding"/>
    <property type="evidence" value="ECO:0007669"/>
    <property type="project" value="InterPro"/>
</dbReference>
<protein>
    <submittedName>
        <fullName evidence="7">Putative 2,3-bisphosphoglycerate-independent phosphoglycerate mutase</fullName>
        <ecNumber evidence="7">5.4.2.12</ecNumber>
    </submittedName>
</protein>
<dbReference type="KEGG" id="abat:CFX1CAM_1181"/>
<sequence>MSFENMAPLVIDGVKNKIVLLVMDGLGGLPMEPGGKTELEAAKTPNMDSLAEKSMLGLHEAIRPGITPGSGPAHLSLFGYDPLKYVVGRGVLSALGIDFNLQPNDVAARGNFCTVDENGLVTDRRAGRIPTEEGQRLCDLLLQNIKIPGVEVFLAPEKEYRFLLVIRAEGLSPNVQETDPQVLGKKPLIASALDKKSERTAEIIQEFVSQAERILVDESPANMLLLRGFAQLPDWPKIPDVLNLKAIAIAMYPMYRGVAKLVGMESPAAAQSYDEEIDMLENFWEDYDYFFVHIKKTDSYGEDGNFEKKVQEIEKVDALLPRIMALDPSVLIITGDHSTPCLMKKHSWHPVPLLFYSKMCRPDNIASFGESACRRGSLGVRFPAYELMNLAMAHAGRLEKFGA</sequence>
<organism evidence="7 8">
    <name type="scientific">Candidatus Brevifilum fermentans</name>
    <dbReference type="NCBI Taxonomy" id="1986204"/>
    <lineage>
        <taxon>Bacteria</taxon>
        <taxon>Bacillati</taxon>
        <taxon>Chloroflexota</taxon>
        <taxon>Anaerolineae</taxon>
        <taxon>Anaerolineales</taxon>
        <taxon>Anaerolineaceae</taxon>
        <taxon>Candidatus Brevifilum</taxon>
    </lineage>
</organism>
<dbReference type="GO" id="GO:0006096">
    <property type="term" value="P:glycolytic process"/>
    <property type="evidence" value="ECO:0007669"/>
    <property type="project" value="UniProtKB-KW"/>
</dbReference>
<comment type="function">
    <text evidence="2">Catalyzes the interconversion of 2-phosphoglycerate and 3-phosphoglycerate.</text>
</comment>
<dbReference type="GO" id="GO:0004619">
    <property type="term" value="F:phosphoglycerate mutase activity"/>
    <property type="evidence" value="ECO:0007669"/>
    <property type="project" value="UniProtKB-EC"/>
</dbReference>
<dbReference type="InterPro" id="IPR017850">
    <property type="entry name" value="Alkaline_phosphatase_core_sf"/>
</dbReference>
<dbReference type="InterPro" id="IPR004456">
    <property type="entry name" value="Pglycerate_mutase_ApgM"/>
</dbReference>
<gene>
    <name evidence="7" type="primary">apgM</name>
    <name evidence="7" type="ORF">CFX1CAM_1181</name>
</gene>
<dbReference type="EC" id="5.4.2.12" evidence="7"/>
<keyword evidence="8" id="KW-1185">Reference proteome</keyword>
<comment type="similarity">
    <text evidence="4">Belongs to the BPG-independent phosphoglycerate mutase family. A-PGAM subfamily.</text>
</comment>
<comment type="catalytic activity">
    <reaction evidence="1">
        <text>(2R)-2-phosphoglycerate = (2R)-3-phosphoglycerate</text>
        <dbReference type="Rhea" id="RHEA:15901"/>
        <dbReference type="ChEBI" id="CHEBI:58272"/>
        <dbReference type="ChEBI" id="CHEBI:58289"/>
        <dbReference type="EC" id="5.4.2.12"/>
    </reaction>
</comment>
<dbReference type="PANTHER" id="PTHR31209:SF0">
    <property type="entry name" value="METALLOENZYME DOMAIN-CONTAINING PROTEIN"/>
    <property type="match status" value="1"/>
</dbReference>
<comment type="pathway">
    <text evidence="3">Carbohydrate degradation.</text>
</comment>
<feature type="domain" description="Metalloenzyme" evidence="6">
    <location>
        <begin position="17"/>
        <end position="391"/>
    </location>
</feature>
<dbReference type="PIRSF" id="PIRSF006392">
    <property type="entry name" value="IPGAM_arch"/>
    <property type="match status" value="1"/>
</dbReference>
<dbReference type="Pfam" id="PF10143">
    <property type="entry name" value="PhosphMutase"/>
    <property type="match status" value="1"/>
</dbReference>
<dbReference type="SUPFAM" id="SSF53649">
    <property type="entry name" value="Alkaline phosphatase-like"/>
    <property type="match status" value="1"/>
</dbReference>
<dbReference type="NCBIfam" id="TIGR00306">
    <property type="entry name" value="apgM"/>
    <property type="match status" value="1"/>
</dbReference>
<name>A0A1Y6K3W6_9CHLR</name>
<evidence type="ECO:0000259" key="6">
    <source>
        <dbReference type="Pfam" id="PF01676"/>
    </source>
</evidence>
<dbReference type="RefSeq" id="WP_197687094.1">
    <property type="nucleotide sequence ID" value="NZ_LT859958.1"/>
</dbReference>
<evidence type="ECO:0000256" key="5">
    <source>
        <dbReference type="ARBA" id="ARBA00023152"/>
    </source>
</evidence>
<evidence type="ECO:0000313" key="8">
    <source>
        <dbReference type="Proteomes" id="UP000195514"/>
    </source>
</evidence>
<dbReference type="PANTHER" id="PTHR31209">
    <property type="entry name" value="COFACTOR-INDEPENDENT PHOSPHOGLYCERATE MUTASE"/>
    <property type="match status" value="1"/>
</dbReference>
<dbReference type="NCBIfam" id="NF003160">
    <property type="entry name" value="PRK04135.1"/>
    <property type="match status" value="1"/>
</dbReference>
<evidence type="ECO:0000313" key="7">
    <source>
        <dbReference type="EMBL" id="SMX54246.1"/>
    </source>
</evidence>
<dbReference type="Proteomes" id="UP000195514">
    <property type="component" value="Chromosome I"/>
</dbReference>
<dbReference type="CDD" id="cd16011">
    <property type="entry name" value="iPGM_like"/>
    <property type="match status" value="1"/>
</dbReference>
<keyword evidence="7" id="KW-0413">Isomerase</keyword>
<accession>A0A1Y6K3W6</accession>
<dbReference type="Gene3D" id="3.40.720.10">
    <property type="entry name" value="Alkaline Phosphatase, subunit A"/>
    <property type="match status" value="2"/>
</dbReference>
<dbReference type="Pfam" id="PF01676">
    <property type="entry name" value="Metalloenzyme"/>
    <property type="match status" value="1"/>
</dbReference>
<evidence type="ECO:0000256" key="4">
    <source>
        <dbReference type="ARBA" id="ARBA00005524"/>
    </source>
</evidence>
<keyword evidence="5" id="KW-0324">Glycolysis</keyword>
<proteinExistence type="inferred from homology"/>
<evidence type="ECO:0000256" key="3">
    <source>
        <dbReference type="ARBA" id="ARBA00004921"/>
    </source>
</evidence>
<dbReference type="EMBL" id="LT859958">
    <property type="protein sequence ID" value="SMX54246.1"/>
    <property type="molecule type" value="Genomic_DNA"/>
</dbReference>